<evidence type="ECO:0000256" key="8">
    <source>
        <dbReference type="SAM" id="MobiDB-lite"/>
    </source>
</evidence>
<evidence type="ECO:0000256" key="5">
    <source>
        <dbReference type="ARBA" id="ARBA00022692"/>
    </source>
</evidence>
<accession>A0ABR1FFW6</accession>
<protein>
    <recommendedName>
        <fullName evidence="12">Magnesium transporter</fullName>
    </recommendedName>
</protein>
<evidence type="ECO:0008006" key="12">
    <source>
        <dbReference type="Google" id="ProtNLM"/>
    </source>
</evidence>
<reference evidence="10 11" key="1">
    <citation type="submission" date="2024-03" db="EMBL/GenBank/DDBJ databases">
        <title>Genome-scale model development and genomic sequencing of the oleaginous clade Lipomyces.</title>
        <authorList>
            <consortium name="Lawrence Berkeley National Laboratory"/>
            <person name="Czajka J.J."/>
            <person name="Han Y."/>
            <person name="Kim J."/>
            <person name="Mondo S.J."/>
            <person name="Hofstad B.A."/>
            <person name="Robles A."/>
            <person name="Haridas S."/>
            <person name="Riley R."/>
            <person name="LaButti K."/>
            <person name="Pangilinan J."/>
            <person name="Andreopoulos W."/>
            <person name="Lipzen A."/>
            <person name="Yan J."/>
            <person name="Wang M."/>
            <person name="Ng V."/>
            <person name="Grigoriev I.V."/>
            <person name="Spatafora J.W."/>
            <person name="Magnuson J.K."/>
            <person name="Baker S.E."/>
            <person name="Pomraning K.R."/>
        </authorList>
    </citation>
    <scope>NUCLEOTIDE SEQUENCE [LARGE SCALE GENOMIC DNA]</scope>
    <source>
        <strain evidence="10 11">Phaff 52-87</strain>
    </source>
</reference>
<evidence type="ECO:0000256" key="7">
    <source>
        <dbReference type="ARBA" id="ARBA00023136"/>
    </source>
</evidence>
<dbReference type="GeneID" id="90036133"/>
<evidence type="ECO:0000256" key="9">
    <source>
        <dbReference type="SAM" id="Phobius"/>
    </source>
</evidence>
<dbReference type="RefSeq" id="XP_064771561.1">
    <property type="nucleotide sequence ID" value="XM_064910621.1"/>
</dbReference>
<sequence length="907" mass="100308">MHRRHRRPSTASSTASGRTQLSAVSESASPGSKTRQSTKKVSPDETYSTLQRPRVPMVYDSHPADLPPSVSHPPSSESIPRSRVLTESEKYVDASSASIGADATLHGSDVSGGSQSTHEPHGHAVNNASTAGTAPAATKGLRSRNLNQLLKREWADWGKKRNYKMPNTERGEIGWEPGIDVRNTVVELGEDSVVTIVDYNSDRYRIVNKIDKFSIDEFLRDEQPWSSVRWINVNGLSWEVLRSISEFYGLHPLAVEDMVDIPKRAKADHYKNQTFCTLPLHKLVSTAVVDKYFESLQKLSWVNRLLGRRKKTVESIIMNANLATVMAEQNMMTMQEWNNPSTSSEYYVMKRSLERYHEIVAVEQVSIFLIENHTIISFFENSAEEVEGPLLSRIVSASTLLREYPEPSLLLQGILDGIVDIALNIVSEYQKFISELQVEILTSPSVMHTRDLHILSEELSMLRSTLMPIYGLVQNLRDHANTNRELTLAGGYISEFAKLYLSDVADHVLAFTDNIDLMRQSTESMINLIFNTMSVQENEAMRQLTLVTIVFLPLTFLTGYFGMNFKEFGALDNTTMYFWAIAIPVTVAVIWVILYPWIGAKVARIRRYYQKKAAKRTHQQYASYVRNRKGQAYMQSEPVVGYGGSDLPIYSSGATAGIANSSQATPIAVQARSAANSVPEVAAIPGTATAPVATTHVPNSAENSEYNETPSQRETELRPIVTMGESGGPTPAEAFETIGAGLQGRQMLHAPTGVHAVKTELGLPHQAVSSNQEQPDPVLVRSKSPPPLQSSPRFYSTSSASTPSLPLKSAGASTFAASSQHSVSTAGPIYALTPIQSVPKSVAERAAYVRSRSPSPFGNNNRRRPIPQVQPPRSVAFADDGGERYSRRTEEDDDDDRESSLSMRLDL</sequence>
<feature type="compositionally biased region" description="Polar residues" evidence="8">
    <location>
        <begin position="9"/>
        <end position="35"/>
    </location>
</feature>
<gene>
    <name evidence="10" type="ORF">BZA70DRAFT_245301</name>
</gene>
<dbReference type="SUPFAM" id="SSF144083">
    <property type="entry name" value="Magnesium transport protein CorA, transmembrane region"/>
    <property type="match status" value="1"/>
</dbReference>
<feature type="region of interest" description="Disordered" evidence="8">
    <location>
        <begin position="846"/>
        <end position="907"/>
    </location>
</feature>
<feature type="compositionally biased region" description="Basic and acidic residues" evidence="8">
    <location>
        <begin position="881"/>
        <end position="890"/>
    </location>
</feature>
<evidence type="ECO:0000313" key="11">
    <source>
        <dbReference type="Proteomes" id="UP001498771"/>
    </source>
</evidence>
<dbReference type="InterPro" id="IPR045861">
    <property type="entry name" value="CorA_cytoplasmic_dom"/>
</dbReference>
<keyword evidence="11" id="KW-1185">Reference proteome</keyword>
<dbReference type="InterPro" id="IPR045863">
    <property type="entry name" value="CorA_TM1_TM2"/>
</dbReference>
<feature type="transmembrane region" description="Helical" evidence="9">
    <location>
        <begin position="544"/>
        <end position="565"/>
    </location>
</feature>
<comment type="subcellular location">
    <subcellularLocation>
        <location evidence="1">Cell membrane</location>
        <topology evidence="1">Multi-pass membrane protein</topology>
    </subcellularLocation>
</comment>
<keyword evidence="4" id="KW-1003">Cell membrane</keyword>
<name>A0ABR1FFW6_9ASCO</name>
<dbReference type="SUPFAM" id="SSF143865">
    <property type="entry name" value="CorA soluble domain-like"/>
    <property type="match status" value="1"/>
</dbReference>
<dbReference type="EMBL" id="JBBJBU010000001">
    <property type="protein sequence ID" value="KAK7208528.1"/>
    <property type="molecule type" value="Genomic_DNA"/>
</dbReference>
<feature type="compositionally biased region" description="Low complexity" evidence="8">
    <location>
        <begin position="67"/>
        <end position="79"/>
    </location>
</feature>
<dbReference type="InterPro" id="IPR002523">
    <property type="entry name" value="MgTranspt_CorA/ZnTranspt_ZntB"/>
</dbReference>
<proteinExistence type="inferred from homology"/>
<feature type="region of interest" description="Disordered" evidence="8">
    <location>
        <begin position="767"/>
        <end position="809"/>
    </location>
</feature>
<evidence type="ECO:0000256" key="6">
    <source>
        <dbReference type="ARBA" id="ARBA00022989"/>
    </source>
</evidence>
<feature type="region of interest" description="Disordered" evidence="8">
    <location>
        <begin position="1"/>
        <end position="142"/>
    </location>
</feature>
<keyword evidence="6 9" id="KW-1133">Transmembrane helix</keyword>
<evidence type="ECO:0000256" key="4">
    <source>
        <dbReference type="ARBA" id="ARBA00022475"/>
    </source>
</evidence>
<feature type="transmembrane region" description="Helical" evidence="9">
    <location>
        <begin position="577"/>
        <end position="598"/>
    </location>
</feature>
<organism evidence="10 11">
    <name type="scientific">Myxozyma melibiosi</name>
    <dbReference type="NCBI Taxonomy" id="54550"/>
    <lineage>
        <taxon>Eukaryota</taxon>
        <taxon>Fungi</taxon>
        <taxon>Dikarya</taxon>
        <taxon>Ascomycota</taxon>
        <taxon>Saccharomycotina</taxon>
        <taxon>Lipomycetes</taxon>
        <taxon>Lipomycetales</taxon>
        <taxon>Lipomycetaceae</taxon>
        <taxon>Myxozyma</taxon>
    </lineage>
</organism>
<evidence type="ECO:0000256" key="1">
    <source>
        <dbReference type="ARBA" id="ARBA00004651"/>
    </source>
</evidence>
<keyword evidence="5 9" id="KW-0812">Transmembrane</keyword>
<evidence type="ECO:0000256" key="2">
    <source>
        <dbReference type="ARBA" id="ARBA00009765"/>
    </source>
</evidence>
<dbReference type="Gene3D" id="1.20.58.340">
    <property type="entry name" value="Magnesium transport protein CorA, transmembrane region"/>
    <property type="match status" value="2"/>
</dbReference>
<evidence type="ECO:0000256" key="3">
    <source>
        <dbReference type="ARBA" id="ARBA00022448"/>
    </source>
</evidence>
<comment type="similarity">
    <text evidence="2">Belongs to the CorA metal ion transporter (MIT) (TC 1.A.35) family.</text>
</comment>
<dbReference type="PANTHER" id="PTHR46494:SF1">
    <property type="entry name" value="CORA FAMILY METAL ION TRANSPORTER (EUROFUNG)"/>
    <property type="match status" value="1"/>
</dbReference>
<keyword evidence="3" id="KW-0813">Transport</keyword>
<feature type="compositionally biased region" description="Low complexity" evidence="8">
    <location>
        <begin position="796"/>
        <end position="809"/>
    </location>
</feature>
<comment type="caution">
    <text evidence="10">The sequence shown here is derived from an EMBL/GenBank/DDBJ whole genome shotgun (WGS) entry which is preliminary data.</text>
</comment>
<dbReference type="Gene3D" id="3.30.460.20">
    <property type="entry name" value="CorA soluble domain-like"/>
    <property type="match status" value="1"/>
</dbReference>
<keyword evidence="7 9" id="KW-0472">Membrane</keyword>
<dbReference type="Proteomes" id="UP001498771">
    <property type="component" value="Unassembled WGS sequence"/>
</dbReference>
<dbReference type="Pfam" id="PF01544">
    <property type="entry name" value="CorA"/>
    <property type="match status" value="1"/>
</dbReference>
<dbReference type="PANTHER" id="PTHR46494">
    <property type="entry name" value="CORA FAMILY METAL ION TRANSPORTER (EUROFUNG)"/>
    <property type="match status" value="1"/>
</dbReference>
<evidence type="ECO:0000313" key="10">
    <source>
        <dbReference type="EMBL" id="KAK7208528.1"/>
    </source>
</evidence>